<name>A0A285U8Z0_9STAP</name>
<feature type="domain" description="DinB-like" evidence="1">
    <location>
        <begin position="34"/>
        <end position="169"/>
    </location>
</feature>
<dbReference type="Gene3D" id="1.20.120.450">
    <property type="entry name" value="dinb family like domain"/>
    <property type="match status" value="1"/>
</dbReference>
<organism evidence="2 3">
    <name type="scientific">Salinicoccus kekensis</name>
    <dbReference type="NCBI Taxonomy" id="714307"/>
    <lineage>
        <taxon>Bacteria</taxon>
        <taxon>Bacillati</taxon>
        <taxon>Bacillota</taxon>
        <taxon>Bacilli</taxon>
        <taxon>Bacillales</taxon>
        <taxon>Staphylococcaceae</taxon>
        <taxon>Salinicoccus</taxon>
    </lineage>
</organism>
<sequence>MKRGIQMDVKFPIGKLDVPEEVTHENVKEWLSQIETYTDRLRETVGNLNDEDLDKTYREGSWNVRQLVHHITDSQLNMYQRLKLALTDDGPTVPGFNQDEWAKQPDNELPVEVSIKLLEGLNERIVAQCENLTEEQLDRYFIHETNGKITVATKVAKLAWHEEHHLEHIKIALSK</sequence>
<dbReference type="EMBL" id="OBQF01000001">
    <property type="protein sequence ID" value="SOC38312.1"/>
    <property type="molecule type" value="Genomic_DNA"/>
</dbReference>
<dbReference type="SUPFAM" id="SSF109854">
    <property type="entry name" value="DinB/YfiT-like putative metalloenzymes"/>
    <property type="match status" value="1"/>
</dbReference>
<dbReference type="Pfam" id="PF12867">
    <property type="entry name" value="DinB_2"/>
    <property type="match status" value="1"/>
</dbReference>
<dbReference type="NCBIfam" id="NF009807">
    <property type="entry name" value="PRK13291.1"/>
    <property type="match status" value="1"/>
</dbReference>
<evidence type="ECO:0000313" key="2">
    <source>
        <dbReference type="EMBL" id="SOC38312.1"/>
    </source>
</evidence>
<keyword evidence="3" id="KW-1185">Reference proteome</keyword>
<gene>
    <name evidence="2" type="ORF">SAMN05878391_0371</name>
</gene>
<proteinExistence type="predicted"/>
<dbReference type="AlphaFoldDB" id="A0A285U8Z0"/>
<evidence type="ECO:0000259" key="1">
    <source>
        <dbReference type="Pfam" id="PF12867"/>
    </source>
</evidence>
<evidence type="ECO:0000313" key="3">
    <source>
        <dbReference type="Proteomes" id="UP000219412"/>
    </source>
</evidence>
<reference evidence="3" key="1">
    <citation type="submission" date="2017-08" db="EMBL/GenBank/DDBJ databases">
        <authorList>
            <person name="Varghese N."/>
            <person name="Submissions S."/>
        </authorList>
    </citation>
    <scope>NUCLEOTIDE SEQUENCE [LARGE SCALE GENOMIC DNA]</scope>
    <source>
        <strain evidence="3">DSM 23173</strain>
    </source>
</reference>
<accession>A0A285U8Z0</accession>
<dbReference type="Proteomes" id="UP000219412">
    <property type="component" value="Unassembled WGS sequence"/>
</dbReference>
<dbReference type="InterPro" id="IPR024775">
    <property type="entry name" value="DinB-like"/>
</dbReference>
<dbReference type="InterPro" id="IPR034660">
    <property type="entry name" value="DinB/YfiT-like"/>
</dbReference>
<protein>
    <submittedName>
        <fullName evidence="2">Uncharacterized damage-inducible protein DinB</fullName>
    </submittedName>
</protein>